<sequence>MAATTPTPIDLLSPEVECTAEKISHQVTTDDKLPSGKASDTSDPNPVDPLQQPDAVTDILDGSTNIHFVKQKNGRFKPLQEGRLRNNLIFIVGFLELGNALDFAANVWNETPVPLHAVILMAIGGTAAGILSIFAIRDALFAYSNLKFLKQHRRQLKLERQTLVDGGQSTLDVDVLLTLTFREMTSEFINRLFMDIFMGGGGVLISIGTYMAIGGANPSVFMASNILSGYLGNAPIALYGLVNFFWAMYLAAKAQGHIRAASKTISGTTAMSLIYKRSRLLQTYSLINGTATILGGAGSLMTATLWYGYVILIPVVISSPICNVLWRHKLGYERDYTRAQLDITTESLVSTVAYFSEAQKQIAKGRLDFLGERGDITWPAMLDFLHKYGMLEDYCCALLQDAQLGPHFYQPSDTTVDISLSQLGGVPEELHADMLRVATKHIRDAGRRHFVHAQRFNTELLGIYLRHVELQDAIKEDVSQSGA</sequence>
<feature type="transmembrane region" description="Helical" evidence="2">
    <location>
        <begin position="192"/>
        <end position="213"/>
    </location>
</feature>
<protein>
    <recommendedName>
        <fullName evidence="5">Integral membrane protein</fullName>
    </recommendedName>
</protein>
<evidence type="ECO:0008006" key="5">
    <source>
        <dbReference type="Google" id="ProtNLM"/>
    </source>
</evidence>
<feature type="region of interest" description="Disordered" evidence="1">
    <location>
        <begin position="22"/>
        <end position="53"/>
    </location>
</feature>
<feature type="transmembrane region" description="Helical" evidence="2">
    <location>
        <begin position="233"/>
        <end position="252"/>
    </location>
</feature>
<feature type="transmembrane region" description="Helical" evidence="2">
    <location>
        <begin position="114"/>
        <end position="136"/>
    </location>
</feature>
<dbReference type="AlphaFoldDB" id="A0A0A1TGN2"/>
<evidence type="ECO:0000256" key="1">
    <source>
        <dbReference type="SAM" id="MobiDB-lite"/>
    </source>
</evidence>
<dbReference type="HOGENOM" id="CLU_034859_1_0_1"/>
<organism evidence="3 4">
    <name type="scientific">[Torrubiella] hemipterigena</name>
    <dbReference type="NCBI Taxonomy" id="1531966"/>
    <lineage>
        <taxon>Eukaryota</taxon>
        <taxon>Fungi</taxon>
        <taxon>Dikarya</taxon>
        <taxon>Ascomycota</taxon>
        <taxon>Pezizomycotina</taxon>
        <taxon>Sordariomycetes</taxon>
        <taxon>Hypocreomycetidae</taxon>
        <taxon>Hypocreales</taxon>
        <taxon>Clavicipitaceae</taxon>
        <taxon>Clavicipitaceae incertae sedis</taxon>
        <taxon>'Torrubiella' clade</taxon>
    </lineage>
</organism>
<evidence type="ECO:0000256" key="2">
    <source>
        <dbReference type="SAM" id="Phobius"/>
    </source>
</evidence>
<dbReference type="EMBL" id="CDHN01000002">
    <property type="protein sequence ID" value="CEJ89605.1"/>
    <property type="molecule type" value="Genomic_DNA"/>
</dbReference>
<feature type="transmembrane region" description="Helical" evidence="2">
    <location>
        <begin position="281"/>
        <end position="300"/>
    </location>
</feature>
<feature type="transmembrane region" description="Helical" evidence="2">
    <location>
        <begin position="306"/>
        <end position="326"/>
    </location>
</feature>
<dbReference type="OrthoDB" id="5089392at2759"/>
<keyword evidence="2" id="KW-0812">Transmembrane</keyword>
<evidence type="ECO:0000313" key="4">
    <source>
        <dbReference type="Proteomes" id="UP000039046"/>
    </source>
</evidence>
<name>A0A0A1TGN2_9HYPO</name>
<accession>A0A0A1TGN2</accession>
<reference evidence="3 4" key="1">
    <citation type="journal article" date="2015" name="Genome Announc.">
        <title>Draft Genome Sequence and Gene Annotation of the Entomopathogenic Fungus Verticillium hemipterigenum.</title>
        <authorList>
            <person name="Horn F."/>
            <person name="Habel A."/>
            <person name="Scharf D.H."/>
            <person name="Dworschak J."/>
            <person name="Brakhage A.A."/>
            <person name="Guthke R."/>
            <person name="Hertweck C."/>
            <person name="Linde J."/>
        </authorList>
    </citation>
    <scope>NUCLEOTIDE SEQUENCE [LARGE SCALE GENOMIC DNA]</scope>
</reference>
<feature type="compositionally biased region" description="Basic and acidic residues" evidence="1">
    <location>
        <begin position="22"/>
        <end position="34"/>
    </location>
</feature>
<dbReference type="STRING" id="1531966.A0A0A1TGN2"/>
<evidence type="ECO:0000313" key="3">
    <source>
        <dbReference type="EMBL" id="CEJ89605.1"/>
    </source>
</evidence>
<keyword evidence="4" id="KW-1185">Reference proteome</keyword>
<dbReference type="Proteomes" id="UP000039046">
    <property type="component" value="Unassembled WGS sequence"/>
</dbReference>
<keyword evidence="2" id="KW-0472">Membrane</keyword>
<keyword evidence="2" id="KW-1133">Transmembrane helix</keyword>
<proteinExistence type="predicted"/>
<feature type="transmembrane region" description="Helical" evidence="2">
    <location>
        <begin position="87"/>
        <end position="108"/>
    </location>
</feature>
<gene>
    <name evidence="3" type="ORF">VHEMI05440</name>
</gene>